<evidence type="ECO:0000256" key="4">
    <source>
        <dbReference type="ARBA" id="ARBA00022692"/>
    </source>
</evidence>
<evidence type="ECO:0000313" key="10">
    <source>
        <dbReference type="RefSeq" id="XP_072842273.1"/>
    </source>
</evidence>
<gene>
    <name evidence="10" type="primary">COX16</name>
</gene>
<proteinExistence type="inferred from homology"/>
<dbReference type="InterPro" id="IPR020164">
    <property type="entry name" value="Cyt_c_Oxase_assmbl_COX16"/>
</dbReference>
<keyword evidence="5" id="KW-0999">Mitochondrion inner membrane</keyword>
<reference evidence="9" key="1">
    <citation type="submission" date="2025-05" db="UniProtKB">
        <authorList>
            <consortium name="RefSeq"/>
        </authorList>
    </citation>
    <scope>NUCLEOTIDE SEQUENCE [LARGE SCALE GENOMIC DNA]</scope>
</reference>
<dbReference type="RefSeq" id="XP_072842273.1">
    <property type="nucleotide sequence ID" value="XM_072986172.1"/>
</dbReference>
<evidence type="ECO:0000256" key="1">
    <source>
        <dbReference type="ARBA" id="ARBA00004434"/>
    </source>
</evidence>
<dbReference type="PANTHER" id="PTHR17130:SF14">
    <property type="entry name" value="CYTOCHROME C OXIDASE ASSEMBLY PROTEIN COX16 HOMOLOG, MITOCHONDRIAL"/>
    <property type="match status" value="1"/>
</dbReference>
<dbReference type="GeneID" id="110076387"/>
<accession>A0ABM5FA45</accession>
<evidence type="ECO:0000313" key="9">
    <source>
        <dbReference type="Proteomes" id="UP001652642"/>
    </source>
</evidence>
<evidence type="ECO:0000256" key="3">
    <source>
        <dbReference type="ARBA" id="ARBA00021814"/>
    </source>
</evidence>
<evidence type="ECO:0000256" key="7">
    <source>
        <dbReference type="ARBA" id="ARBA00023128"/>
    </source>
</evidence>
<name>A0ABM5FA45_9SAUR</name>
<keyword evidence="6" id="KW-1133">Transmembrane helix</keyword>
<protein>
    <recommendedName>
        <fullName evidence="3">Cytochrome c oxidase assembly protein COX16 homolog, mitochondrial</fullName>
    </recommendedName>
</protein>
<keyword evidence="8" id="KW-0472">Membrane</keyword>
<comment type="subcellular location">
    <subcellularLocation>
        <location evidence="1">Mitochondrion inner membrane</location>
        <topology evidence="1">Single-pass membrane protein</topology>
    </subcellularLocation>
</comment>
<evidence type="ECO:0000256" key="5">
    <source>
        <dbReference type="ARBA" id="ARBA00022792"/>
    </source>
</evidence>
<keyword evidence="7" id="KW-0496">Mitochondrion</keyword>
<evidence type="ECO:0000256" key="2">
    <source>
        <dbReference type="ARBA" id="ARBA00008370"/>
    </source>
</evidence>
<dbReference type="PANTHER" id="PTHR17130">
    <property type="entry name" value="MITOCHONDRIAL OUTER MEMBRANE PROTEIN 25"/>
    <property type="match status" value="1"/>
</dbReference>
<evidence type="ECO:0000256" key="8">
    <source>
        <dbReference type="ARBA" id="ARBA00023136"/>
    </source>
</evidence>
<dbReference type="Pfam" id="PF14138">
    <property type="entry name" value="COX16"/>
    <property type="match status" value="1"/>
</dbReference>
<keyword evidence="4" id="KW-0812">Transmembrane</keyword>
<dbReference type="Proteomes" id="UP001652642">
    <property type="component" value="Chromosome 1"/>
</dbReference>
<organism evidence="9 10">
    <name type="scientific">Pogona vitticeps</name>
    <name type="common">central bearded dragon</name>
    <dbReference type="NCBI Taxonomy" id="103695"/>
    <lineage>
        <taxon>Eukaryota</taxon>
        <taxon>Metazoa</taxon>
        <taxon>Chordata</taxon>
        <taxon>Craniata</taxon>
        <taxon>Vertebrata</taxon>
        <taxon>Euteleostomi</taxon>
        <taxon>Lepidosauria</taxon>
        <taxon>Squamata</taxon>
        <taxon>Bifurcata</taxon>
        <taxon>Unidentata</taxon>
        <taxon>Episquamata</taxon>
        <taxon>Toxicofera</taxon>
        <taxon>Iguania</taxon>
        <taxon>Acrodonta</taxon>
        <taxon>Agamidae</taxon>
        <taxon>Amphibolurinae</taxon>
        <taxon>Pogona</taxon>
    </lineage>
</organism>
<reference evidence="10" key="2">
    <citation type="submission" date="2025-08" db="UniProtKB">
        <authorList>
            <consortium name="RefSeq"/>
        </authorList>
    </citation>
    <scope>IDENTIFICATION</scope>
</reference>
<comment type="similarity">
    <text evidence="2">Belongs to the COX16 family.</text>
</comment>
<keyword evidence="9" id="KW-1185">Reference proteome</keyword>
<evidence type="ECO:0000256" key="6">
    <source>
        <dbReference type="ARBA" id="ARBA00022989"/>
    </source>
</evidence>
<sequence length="84" mass="9626">MPLAIDRLRALKKNKTFKYGLPMLVLAVAGSLAIRELTQVRIDVKKYHTQMSSNHPSTLLQVTPELAAQLDWLIQLCKKNIKRR</sequence>